<comment type="caution">
    <text evidence="1">The sequence shown here is derived from an EMBL/GenBank/DDBJ whole genome shotgun (WGS) entry which is preliminary data.</text>
</comment>
<sequence>MPVPSGQVLDLMQHRLQRALRERLRYRYVKPVVRAQGDNFRIQSPCCSRNVDPQGGMIDIALLVPQACGHWSLCARDHASGTWITRFDNQPLDAALELLCVDTERQFWP</sequence>
<dbReference type="STRING" id="81479.RA876_02640"/>
<name>A0A1Q8YFR1_9BURK</name>
<accession>A0A1Q8YFR1</accession>
<dbReference type="EMBL" id="MSYM01000011">
    <property type="protein sequence ID" value="OLP06888.1"/>
    <property type="molecule type" value="Genomic_DNA"/>
</dbReference>
<proteinExistence type="predicted"/>
<dbReference type="AlphaFoldDB" id="A0A1Q8YFR1"/>
<evidence type="ECO:0000313" key="1">
    <source>
        <dbReference type="EMBL" id="OLP06888.1"/>
    </source>
</evidence>
<dbReference type="Pfam" id="PF11225">
    <property type="entry name" value="DUF3024"/>
    <property type="match status" value="1"/>
</dbReference>
<organism evidence="1 2">
    <name type="scientific">Rhodoferax antarcticus ANT.BR</name>
    <dbReference type="NCBI Taxonomy" id="1111071"/>
    <lineage>
        <taxon>Bacteria</taxon>
        <taxon>Pseudomonadati</taxon>
        <taxon>Pseudomonadota</taxon>
        <taxon>Betaproteobacteria</taxon>
        <taxon>Burkholderiales</taxon>
        <taxon>Comamonadaceae</taxon>
        <taxon>Rhodoferax</taxon>
    </lineage>
</organism>
<protein>
    <recommendedName>
        <fullName evidence="3">DUF3024 domain-containing protein</fullName>
    </recommendedName>
</protein>
<dbReference type="Proteomes" id="UP000185911">
    <property type="component" value="Unassembled WGS sequence"/>
</dbReference>
<evidence type="ECO:0008006" key="3">
    <source>
        <dbReference type="Google" id="ProtNLM"/>
    </source>
</evidence>
<keyword evidence="2" id="KW-1185">Reference proteome</keyword>
<dbReference type="InterPro" id="IPR021388">
    <property type="entry name" value="DUF3024"/>
</dbReference>
<evidence type="ECO:0000313" key="2">
    <source>
        <dbReference type="Proteomes" id="UP000185911"/>
    </source>
</evidence>
<reference evidence="1 2" key="1">
    <citation type="submission" date="2017-01" db="EMBL/GenBank/DDBJ databases">
        <title>Genome sequence of Rhodoferax antarcticus ANT.BR, a psychrophilic purple nonsulfur bacterium from an Antarctic microbial mat.</title>
        <authorList>
            <person name="Baker J."/>
            <person name="Riester C."/>
            <person name="Skinner B."/>
            <person name="Newell A."/>
            <person name="Swingley W."/>
            <person name="Madigan M."/>
            <person name="Jung D."/>
            <person name="Asao M."/>
            <person name="Chen M."/>
            <person name="Loughlin P."/>
            <person name="Pan H."/>
            <person name="Lin S."/>
            <person name="Li N."/>
            <person name="Shaw J."/>
            <person name="Prado M."/>
            <person name="Sherman C."/>
            <person name="Li X."/>
            <person name="Tang J."/>
            <person name="Blankenship R."/>
            <person name="Zhao T."/>
            <person name="Touchman J."/>
            <person name="Sattley M."/>
        </authorList>
    </citation>
    <scope>NUCLEOTIDE SEQUENCE [LARGE SCALE GENOMIC DNA]</scope>
    <source>
        <strain evidence="1 2">ANT.BR</strain>
    </source>
</reference>
<gene>
    <name evidence="1" type="ORF">BLL52_1634</name>
</gene>